<dbReference type="NCBIfam" id="NF038038">
    <property type="entry name" value="cytoc_DsrJ"/>
    <property type="match status" value="1"/>
</dbReference>
<dbReference type="AlphaFoldDB" id="A0A7C4ESH1"/>
<comment type="caution">
    <text evidence="2">The sequence shown here is derived from an EMBL/GenBank/DDBJ whole genome shotgun (WGS) entry which is preliminary data.</text>
</comment>
<evidence type="ECO:0000313" key="2">
    <source>
        <dbReference type="EMBL" id="HGH59952.1"/>
    </source>
</evidence>
<keyword evidence="1" id="KW-1133">Transmembrane helix</keyword>
<reference evidence="2" key="1">
    <citation type="journal article" date="2020" name="mSystems">
        <title>Genome- and Community-Level Interaction Insights into Carbon Utilization and Element Cycling Functions of Hydrothermarchaeota in Hydrothermal Sediment.</title>
        <authorList>
            <person name="Zhou Z."/>
            <person name="Liu Y."/>
            <person name="Xu W."/>
            <person name="Pan J."/>
            <person name="Luo Z.H."/>
            <person name="Li M."/>
        </authorList>
    </citation>
    <scope>NUCLEOTIDE SEQUENCE [LARGE SCALE GENOMIC DNA]</scope>
    <source>
        <strain evidence="2">SpSt-769</strain>
    </source>
</reference>
<keyword evidence="1" id="KW-0472">Membrane</keyword>
<keyword evidence="1" id="KW-0812">Transmembrane</keyword>
<dbReference type="InterPro" id="IPR036280">
    <property type="entry name" value="Multihaem_cyt_sf"/>
</dbReference>
<sequence>MYNAGKIIIGILIFLVLVTYPFWRNAGKAATPPKLEVGTQEKQCVESTAFMKSSHMILLDQWRDDVVRNGKRIYTNSSGKQFVMSLQNTCTKCHAKKTQFCDRCHNYVNADPNCWNCHIPPKEQEQKAARSDQ</sequence>
<organism evidence="2">
    <name type="scientific">Desulfomonile tiedjei</name>
    <dbReference type="NCBI Taxonomy" id="2358"/>
    <lineage>
        <taxon>Bacteria</taxon>
        <taxon>Pseudomonadati</taxon>
        <taxon>Thermodesulfobacteriota</taxon>
        <taxon>Desulfomonilia</taxon>
        <taxon>Desulfomonilales</taxon>
        <taxon>Desulfomonilaceae</taxon>
        <taxon>Desulfomonile</taxon>
    </lineage>
</organism>
<feature type="transmembrane region" description="Helical" evidence="1">
    <location>
        <begin position="7"/>
        <end position="23"/>
    </location>
</feature>
<evidence type="ECO:0000256" key="1">
    <source>
        <dbReference type="SAM" id="Phobius"/>
    </source>
</evidence>
<name>A0A7C4ESH1_9BACT</name>
<dbReference type="EMBL" id="DTGT01000048">
    <property type="protein sequence ID" value="HGH59952.1"/>
    <property type="molecule type" value="Genomic_DNA"/>
</dbReference>
<proteinExistence type="predicted"/>
<dbReference type="InterPro" id="IPR047668">
    <property type="entry name" value="DsrJ"/>
</dbReference>
<gene>
    <name evidence="2" type="ORF">ENV54_01490</name>
</gene>
<dbReference type="SUPFAM" id="SSF48695">
    <property type="entry name" value="Multiheme cytochromes"/>
    <property type="match status" value="1"/>
</dbReference>
<accession>A0A7C4ESH1</accession>
<protein>
    <submittedName>
        <fullName evidence="2">Cytochrome C</fullName>
    </submittedName>
</protein>